<dbReference type="AlphaFoldDB" id="A0A4Q4T3T1"/>
<accession>A0A4Q4T3T1</accession>
<evidence type="ECO:0000313" key="2">
    <source>
        <dbReference type="Proteomes" id="UP000293360"/>
    </source>
</evidence>
<dbReference type="Proteomes" id="UP000293360">
    <property type="component" value="Unassembled WGS sequence"/>
</dbReference>
<dbReference type="PANTHER" id="PTHR38166:SF1">
    <property type="entry name" value="C2H2-TYPE DOMAIN-CONTAINING PROTEIN"/>
    <property type="match status" value="1"/>
</dbReference>
<reference evidence="1 2" key="1">
    <citation type="submission" date="2018-06" db="EMBL/GenBank/DDBJ databases">
        <title>Complete Genomes of Monosporascus.</title>
        <authorList>
            <person name="Robinson A.J."/>
            <person name="Natvig D.O."/>
        </authorList>
    </citation>
    <scope>NUCLEOTIDE SEQUENCE [LARGE SCALE GENOMIC DNA]</scope>
    <source>
        <strain evidence="1 2">CBS 110550</strain>
    </source>
</reference>
<sequence>MRSYPRTGEILSFAGHLENVSSDRDRLACPFQARYPKQYKKAGSCRTGLADIPKLTEHLKKHHSPKCPECNSIFNTLGDFDTHRQSTCSRARAEATHHLTEAQLAAITAMPKRSSGVPPAHKWEEIYRTIFTDDINTPSPYVQTLEHLRRIAETRPSWLMDSLRVTLTSRVEDFLTDLPRFLDIVSSGRKPGTVELAPSSHGQRSGGSILHGIEETQGTGVELGYSGIVSEGYISKYFDLDEFE</sequence>
<organism evidence="1 2">
    <name type="scientific">Monosporascus ibericus</name>
    <dbReference type="NCBI Taxonomy" id="155417"/>
    <lineage>
        <taxon>Eukaryota</taxon>
        <taxon>Fungi</taxon>
        <taxon>Dikarya</taxon>
        <taxon>Ascomycota</taxon>
        <taxon>Pezizomycotina</taxon>
        <taxon>Sordariomycetes</taxon>
        <taxon>Xylariomycetidae</taxon>
        <taxon>Xylariales</taxon>
        <taxon>Xylariales incertae sedis</taxon>
        <taxon>Monosporascus</taxon>
    </lineage>
</organism>
<comment type="caution">
    <text evidence="1">The sequence shown here is derived from an EMBL/GenBank/DDBJ whole genome shotgun (WGS) entry which is preliminary data.</text>
</comment>
<evidence type="ECO:0000313" key="1">
    <source>
        <dbReference type="EMBL" id="RYO96578.1"/>
    </source>
</evidence>
<dbReference type="PANTHER" id="PTHR38166">
    <property type="entry name" value="C2H2-TYPE DOMAIN-CONTAINING PROTEIN-RELATED"/>
    <property type="match status" value="1"/>
</dbReference>
<dbReference type="EMBL" id="QJNU01000509">
    <property type="protein sequence ID" value="RYO96578.1"/>
    <property type="molecule type" value="Genomic_DNA"/>
</dbReference>
<keyword evidence="2" id="KW-1185">Reference proteome</keyword>
<evidence type="ECO:0008006" key="3">
    <source>
        <dbReference type="Google" id="ProtNLM"/>
    </source>
</evidence>
<name>A0A4Q4T3T1_9PEZI</name>
<protein>
    <recommendedName>
        <fullName evidence="3">C2H2-type domain-containing protein</fullName>
    </recommendedName>
</protein>
<gene>
    <name evidence="1" type="ORF">DL764_007439</name>
</gene>
<dbReference type="OrthoDB" id="4161727at2759"/>
<proteinExistence type="predicted"/>